<dbReference type="EC" id="3.2.2.23" evidence="19"/>
<evidence type="ECO:0000256" key="6">
    <source>
        <dbReference type="ARBA" id="ARBA00022771"/>
    </source>
</evidence>
<feature type="domain" description="FPG-type" evidence="17">
    <location>
        <begin position="265"/>
        <end position="300"/>
    </location>
</feature>
<evidence type="ECO:0000256" key="16">
    <source>
        <dbReference type="SAM" id="MobiDB-lite"/>
    </source>
</evidence>
<dbReference type="OrthoDB" id="9800855at2"/>
<gene>
    <name evidence="19" type="primary">mutM</name>
    <name evidence="19" type="ORF">Pla22_08390</name>
</gene>
<keyword evidence="5" id="KW-0227">DNA damage</keyword>
<evidence type="ECO:0000259" key="17">
    <source>
        <dbReference type="PROSITE" id="PS51066"/>
    </source>
</evidence>
<dbReference type="Pfam" id="PF06827">
    <property type="entry name" value="zf-FPG_IleRS"/>
    <property type="match status" value="1"/>
</dbReference>
<protein>
    <submittedName>
        <fullName evidence="19">Formamidopyrimidine-DNA glycosylase</fullName>
        <ecNumber evidence="19">3.2.2.23</ecNumber>
    </submittedName>
</protein>
<dbReference type="EMBL" id="SJPI01000001">
    <property type="protein sequence ID" value="TWT53211.1"/>
    <property type="molecule type" value="Genomic_DNA"/>
</dbReference>
<comment type="caution">
    <text evidence="19">The sequence shown here is derived from an EMBL/GenBank/DDBJ whole genome shotgun (WGS) entry which is preliminary data.</text>
</comment>
<proteinExistence type="inferred from homology"/>
<keyword evidence="20" id="KW-1185">Reference proteome</keyword>
<comment type="catalytic activity">
    <reaction evidence="14">
        <text>2'-deoxyribonucleotide-(2'-deoxyribose 5'-phosphate)-2'-deoxyribonucleotide-DNA = a 3'-end 2'-deoxyribonucleotide-(2,3-dehydro-2,3-deoxyribose 5'-phosphate)-DNA + a 5'-end 5'-phospho-2'-deoxyribonucleoside-DNA + H(+)</text>
        <dbReference type="Rhea" id="RHEA:66592"/>
        <dbReference type="Rhea" id="RHEA-COMP:13180"/>
        <dbReference type="Rhea" id="RHEA-COMP:16897"/>
        <dbReference type="Rhea" id="RHEA-COMP:17067"/>
        <dbReference type="ChEBI" id="CHEBI:15378"/>
        <dbReference type="ChEBI" id="CHEBI:136412"/>
        <dbReference type="ChEBI" id="CHEBI:157695"/>
        <dbReference type="ChEBI" id="CHEBI:167181"/>
        <dbReference type="EC" id="4.2.99.18"/>
    </reaction>
</comment>
<dbReference type="InterPro" id="IPR012319">
    <property type="entry name" value="FPG_cat"/>
</dbReference>
<evidence type="ECO:0000256" key="7">
    <source>
        <dbReference type="ARBA" id="ARBA00022801"/>
    </source>
</evidence>
<evidence type="ECO:0000313" key="19">
    <source>
        <dbReference type="EMBL" id="TWT53211.1"/>
    </source>
</evidence>
<keyword evidence="13 19" id="KW-0326">Glycosidase</keyword>
<evidence type="ECO:0000256" key="4">
    <source>
        <dbReference type="ARBA" id="ARBA00022723"/>
    </source>
</evidence>
<evidence type="ECO:0000256" key="10">
    <source>
        <dbReference type="ARBA" id="ARBA00023204"/>
    </source>
</evidence>
<dbReference type="Pfam" id="PF01149">
    <property type="entry name" value="Fapy_DNA_glyco"/>
    <property type="match status" value="1"/>
</dbReference>
<evidence type="ECO:0000256" key="14">
    <source>
        <dbReference type="ARBA" id="ARBA00044632"/>
    </source>
</evidence>
<evidence type="ECO:0000313" key="20">
    <source>
        <dbReference type="Proteomes" id="UP000316598"/>
    </source>
</evidence>
<keyword evidence="9" id="KW-0238">DNA-binding</keyword>
<keyword evidence="10" id="KW-0234">DNA repair</keyword>
<dbReference type="PROSITE" id="PS51068">
    <property type="entry name" value="FPG_CAT"/>
    <property type="match status" value="1"/>
</dbReference>
<keyword evidence="4" id="KW-0479">Metal-binding</keyword>
<evidence type="ECO:0000259" key="18">
    <source>
        <dbReference type="PROSITE" id="PS51068"/>
    </source>
</evidence>
<dbReference type="PANTHER" id="PTHR22993:SF9">
    <property type="entry name" value="FORMAMIDOPYRIMIDINE-DNA GLYCOSYLASE"/>
    <property type="match status" value="1"/>
</dbReference>
<dbReference type="SMART" id="SM01232">
    <property type="entry name" value="H2TH"/>
    <property type="match status" value="1"/>
</dbReference>
<evidence type="ECO:0000256" key="12">
    <source>
        <dbReference type="ARBA" id="ARBA00023268"/>
    </source>
</evidence>
<dbReference type="PROSITE" id="PS51066">
    <property type="entry name" value="ZF_FPG_2"/>
    <property type="match status" value="1"/>
</dbReference>
<name>A0A5C5WSS8_9BACT</name>
<comment type="cofactor">
    <cofactor evidence="2">
        <name>Zn(2+)</name>
        <dbReference type="ChEBI" id="CHEBI:29105"/>
    </cofactor>
</comment>
<dbReference type="AlphaFoldDB" id="A0A5C5WSS8"/>
<organism evidence="19 20">
    <name type="scientific">Rubripirellula amarantea</name>
    <dbReference type="NCBI Taxonomy" id="2527999"/>
    <lineage>
        <taxon>Bacteria</taxon>
        <taxon>Pseudomonadati</taxon>
        <taxon>Planctomycetota</taxon>
        <taxon>Planctomycetia</taxon>
        <taxon>Pirellulales</taxon>
        <taxon>Pirellulaceae</taxon>
        <taxon>Rubripirellula</taxon>
    </lineage>
</organism>
<evidence type="ECO:0000256" key="11">
    <source>
        <dbReference type="ARBA" id="ARBA00023239"/>
    </source>
</evidence>
<evidence type="ECO:0000256" key="2">
    <source>
        <dbReference type="ARBA" id="ARBA00001947"/>
    </source>
</evidence>
<comment type="catalytic activity">
    <reaction evidence="1">
        <text>Hydrolysis of DNA containing ring-opened 7-methylguanine residues, releasing 2,6-diamino-4-hydroxy-5-(N-methyl)formamidopyrimidine.</text>
        <dbReference type="EC" id="3.2.2.23"/>
    </reaction>
</comment>
<evidence type="ECO:0000256" key="3">
    <source>
        <dbReference type="ARBA" id="ARBA00009409"/>
    </source>
</evidence>
<dbReference type="Gene3D" id="3.20.190.10">
    <property type="entry name" value="MutM-like, N-terminal"/>
    <property type="match status" value="1"/>
</dbReference>
<dbReference type="SUPFAM" id="SSF57716">
    <property type="entry name" value="Glucocorticoid receptor-like (DNA-binding domain)"/>
    <property type="match status" value="1"/>
</dbReference>
<dbReference type="SUPFAM" id="SSF46946">
    <property type="entry name" value="S13-like H2TH domain"/>
    <property type="match status" value="1"/>
</dbReference>
<dbReference type="GO" id="GO:0140078">
    <property type="term" value="F:class I DNA-(apurinic or apyrimidinic site) endonuclease activity"/>
    <property type="evidence" value="ECO:0007669"/>
    <property type="project" value="UniProtKB-EC"/>
</dbReference>
<dbReference type="InterPro" id="IPR000214">
    <property type="entry name" value="Znf_DNA_glyclase/AP_lyase"/>
</dbReference>
<evidence type="ECO:0000256" key="1">
    <source>
        <dbReference type="ARBA" id="ARBA00001668"/>
    </source>
</evidence>
<dbReference type="InterPro" id="IPR035937">
    <property type="entry name" value="FPG_N"/>
</dbReference>
<accession>A0A5C5WSS8</accession>
<dbReference type="Gene3D" id="1.10.8.50">
    <property type="match status" value="1"/>
</dbReference>
<dbReference type="Pfam" id="PF06831">
    <property type="entry name" value="H2TH"/>
    <property type="match status" value="1"/>
</dbReference>
<dbReference type="SUPFAM" id="SSF81624">
    <property type="entry name" value="N-terminal domain of MutM-like DNA repair proteins"/>
    <property type="match status" value="1"/>
</dbReference>
<dbReference type="InterPro" id="IPR010663">
    <property type="entry name" value="Znf_FPG/IleRS"/>
</dbReference>
<reference evidence="19 20" key="1">
    <citation type="submission" date="2019-02" db="EMBL/GenBank/DDBJ databases">
        <title>Deep-cultivation of Planctomycetes and their phenomic and genomic characterization uncovers novel biology.</title>
        <authorList>
            <person name="Wiegand S."/>
            <person name="Jogler M."/>
            <person name="Boedeker C."/>
            <person name="Pinto D."/>
            <person name="Vollmers J."/>
            <person name="Rivas-Marin E."/>
            <person name="Kohn T."/>
            <person name="Peeters S.H."/>
            <person name="Heuer A."/>
            <person name="Rast P."/>
            <person name="Oberbeckmann S."/>
            <person name="Bunk B."/>
            <person name="Jeske O."/>
            <person name="Meyerdierks A."/>
            <person name="Storesund J.E."/>
            <person name="Kallscheuer N."/>
            <person name="Luecker S."/>
            <person name="Lage O.M."/>
            <person name="Pohl T."/>
            <person name="Merkel B.J."/>
            <person name="Hornburger P."/>
            <person name="Mueller R.-W."/>
            <person name="Bruemmer F."/>
            <person name="Labrenz M."/>
            <person name="Spormann A.M."/>
            <person name="Op Den Camp H."/>
            <person name="Overmann J."/>
            <person name="Amann R."/>
            <person name="Jetten M.S.M."/>
            <person name="Mascher T."/>
            <person name="Medema M.H."/>
            <person name="Devos D.P."/>
            <person name="Kaster A.-K."/>
            <person name="Ovreas L."/>
            <person name="Rohde M."/>
            <person name="Galperin M.Y."/>
            <person name="Jogler C."/>
        </authorList>
    </citation>
    <scope>NUCLEOTIDE SEQUENCE [LARGE SCALE GENOMIC DNA]</scope>
    <source>
        <strain evidence="19 20">Pla22</strain>
    </source>
</reference>
<dbReference type="FunFam" id="1.10.8.50:FF:000003">
    <property type="entry name" value="Formamidopyrimidine-DNA glycosylase"/>
    <property type="match status" value="1"/>
</dbReference>
<dbReference type="InterPro" id="IPR010979">
    <property type="entry name" value="Ribosomal_uS13-like_H2TH"/>
</dbReference>
<evidence type="ECO:0000256" key="15">
    <source>
        <dbReference type="PROSITE-ProRule" id="PRU00391"/>
    </source>
</evidence>
<dbReference type="RefSeq" id="WP_146513467.1">
    <property type="nucleotide sequence ID" value="NZ_SJPI01000001.1"/>
</dbReference>
<comment type="similarity">
    <text evidence="3">Belongs to the FPG family.</text>
</comment>
<feature type="region of interest" description="Disordered" evidence="16">
    <location>
        <begin position="101"/>
        <end position="125"/>
    </location>
</feature>
<dbReference type="InterPro" id="IPR015886">
    <property type="entry name" value="H2TH_FPG"/>
</dbReference>
<keyword evidence="8" id="KW-0862">Zinc</keyword>
<evidence type="ECO:0000256" key="5">
    <source>
        <dbReference type="ARBA" id="ARBA00022763"/>
    </source>
</evidence>
<dbReference type="PANTHER" id="PTHR22993">
    <property type="entry name" value="FORMAMIDOPYRIMIDINE-DNA GLYCOSYLASE"/>
    <property type="match status" value="1"/>
</dbReference>
<keyword evidence="11" id="KW-0456">Lyase</keyword>
<keyword evidence="12" id="KW-0511">Multifunctional enzyme</keyword>
<dbReference type="GO" id="GO:0034039">
    <property type="term" value="F:8-oxo-7,8-dihydroguanine DNA N-glycosylase activity"/>
    <property type="evidence" value="ECO:0007669"/>
    <property type="project" value="TreeGrafter"/>
</dbReference>
<dbReference type="GO" id="GO:0006284">
    <property type="term" value="P:base-excision repair"/>
    <property type="evidence" value="ECO:0007669"/>
    <property type="project" value="InterPro"/>
</dbReference>
<keyword evidence="7 19" id="KW-0378">Hydrolase</keyword>
<feature type="compositionally biased region" description="Polar residues" evidence="16">
    <location>
        <begin position="101"/>
        <end position="123"/>
    </location>
</feature>
<evidence type="ECO:0000256" key="8">
    <source>
        <dbReference type="ARBA" id="ARBA00022833"/>
    </source>
</evidence>
<keyword evidence="6 15" id="KW-0863">Zinc-finger</keyword>
<feature type="domain" description="Formamidopyrimidine-DNA glycosylase catalytic" evidence="18">
    <location>
        <begin position="2"/>
        <end position="141"/>
    </location>
</feature>
<evidence type="ECO:0000256" key="9">
    <source>
        <dbReference type="ARBA" id="ARBA00023125"/>
    </source>
</evidence>
<dbReference type="Proteomes" id="UP000316598">
    <property type="component" value="Unassembled WGS sequence"/>
</dbReference>
<dbReference type="GO" id="GO:0008270">
    <property type="term" value="F:zinc ion binding"/>
    <property type="evidence" value="ECO:0007669"/>
    <property type="project" value="UniProtKB-KW"/>
</dbReference>
<dbReference type="GO" id="GO:0003684">
    <property type="term" value="F:damaged DNA binding"/>
    <property type="evidence" value="ECO:0007669"/>
    <property type="project" value="InterPro"/>
</dbReference>
<evidence type="ECO:0000256" key="13">
    <source>
        <dbReference type="ARBA" id="ARBA00023295"/>
    </source>
</evidence>
<dbReference type="SMART" id="SM00898">
    <property type="entry name" value="Fapy_DNA_glyco"/>
    <property type="match status" value="1"/>
</dbReference>
<sequence>MPELPEVETMRRGILPILGCRITSAERPACTRRPILLQPRIDAFDRRVRDRVVVNVGRRGKRVTIHLDDSQTIVIEPRMTGLVLLAEPPTTDHLRLRLNLSAGSTKSSRPNESTGAGESTGSTDLGGPIDQLLFWDRRGLGTVRLLHPAEMASMVDAKLGADALCITAEQLRENLGSSRRAIKVALLDQAAVAGIGNLYAAEILFLAGIDPRTRCDKLSRVQWQRIQECTLNVLEDAIEHEGSTLSDGTYRNALNTEGSYQNHHRVYDRADVPCGRCGKANIRRIVQAQRSTFFCPICQRKSGLHETVTIR</sequence>